<dbReference type="Pfam" id="PF23356">
    <property type="entry name" value="TPR_PEP5_VPS11"/>
    <property type="match status" value="1"/>
</dbReference>
<evidence type="ECO:0000313" key="13">
    <source>
        <dbReference type="EMBL" id="GMS96213.1"/>
    </source>
</evidence>
<dbReference type="PANTHER" id="PTHR23323">
    <property type="entry name" value="VACUOLAR PROTEIN SORTING-ASSOCIATED PROTEIN"/>
    <property type="match status" value="1"/>
</dbReference>
<dbReference type="SMART" id="SM00299">
    <property type="entry name" value="CLH"/>
    <property type="match status" value="1"/>
</dbReference>
<sequence>MSLTESWRRLNFFDKNAVIDSKTGDKFKGLEKLQMCCWATNNDGQGVYMGESTGALFALDRSWDQTYWKAYQCSLSDVASVGNHVLTIGEDEREINSLLKIWERPEFGEQNQEVDCAPRILKEVRLCPLLGPAGISTRATTITGHSSGRAIAAGYADGSVMAYIGDYAKDRAVTSKWIRIREPTPVEGEVTGTSIGIFPGANEMFVVFVLTNKSLNSYVMDAKGTIINKLRHEAQGSTRDCWTFSENNNQFTVANRDMVHIYDAESCMDSEGARGKCYALGRGLEKQQIAAFGEFLAVLTRQHALIPTPEQEWMTVVTVYDVAGKYIAFTGSLPSLANCFVLDGVFILLAHDGQLSSLSQKHLAAKLDILYKKSFFDVAIDVAKRSEGGAEVLPHIHSKYGEFYYTKADFGNAIREFKESIGVLDPSYVIKKFLDGSKLPHLCTYLEALRAKGKSNVHHTTILVNAYARLQERDKLQKLLTNLEETASDQEAEAVVNCLQSSKLLNEATLFAIKTGQHDAALSIMVDEQGRYVQAIKFIAKFESPKLLVQAERYLEKYGRQLLRANREEMMELLKEMMLTEGGSVNTGLLLQLFVGDEQSGAALMEQVAARGEGGVELMNTIVERNMRNYKKEVYGSWGEGYDKSWQDPFDVFDKVLKYVTKDNEERVRRQAEELKCDPVVEALLRRVRDLSGLHAFHMRRGHVEKVVELAIEIDSSQSWLDTLTFVSKMETAINDELMERILEKVKQTRVLHPLVVLEVLSKSARLNVGAVKKYVVQWLSEQRDAITADKAAIATAEQKIKDVGKQIENLHFNTQILQVSKCCACDFALQLPSIFFLCRHAFHVHCFDSYADKADVCPKCSVEGASALRMDSDLSIFSRNAYGEFVDRMNKAEDSMEIISKYISSGLFDSKKSAAPLPAGLSPISSSSSSSNRSPFHQPLPSADANKKRSNTNPFEVEESKNPFDEPDNPFE</sequence>
<evidence type="ECO:0000256" key="7">
    <source>
        <dbReference type="ARBA" id="ARBA00022927"/>
    </source>
</evidence>
<keyword evidence="7" id="KW-0653">Protein transport</keyword>
<dbReference type="GO" id="GO:0030897">
    <property type="term" value="C:HOPS complex"/>
    <property type="evidence" value="ECO:0007669"/>
    <property type="project" value="TreeGrafter"/>
</dbReference>
<dbReference type="InterPro" id="IPR057308">
    <property type="entry name" value="CHCR_PEP5_VPS11"/>
</dbReference>
<dbReference type="GO" id="GO:0031902">
    <property type="term" value="C:late endosome membrane"/>
    <property type="evidence" value="ECO:0007669"/>
    <property type="project" value="UniProtKB-SubCell"/>
</dbReference>
<comment type="subcellular location">
    <subcellularLocation>
        <location evidence="1">Late endosome membrane</location>
        <topology evidence="1">Peripheral membrane protein</topology>
        <orientation evidence="1">Cytoplasmic side</orientation>
    </subcellularLocation>
</comment>
<dbReference type="PROSITE" id="PS50089">
    <property type="entry name" value="ZF_RING_2"/>
    <property type="match status" value="1"/>
</dbReference>
<reference evidence="13" key="1">
    <citation type="submission" date="2023-10" db="EMBL/GenBank/DDBJ databases">
        <title>Genome assembly of Pristionchus species.</title>
        <authorList>
            <person name="Yoshida K."/>
            <person name="Sommer R.J."/>
        </authorList>
    </citation>
    <scope>NUCLEOTIDE SEQUENCE</scope>
    <source>
        <strain evidence="13">RS0144</strain>
    </source>
</reference>
<evidence type="ECO:0000256" key="3">
    <source>
        <dbReference type="ARBA" id="ARBA00022448"/>
    </source>
</evidence>
<dbReference type="GO" id="GO:0007032">
    <property type="term" value="P:endosome organization"/>
    <property type="evidence" value="ECO:0007669"/>
    <property type="project" value="TreeGrafter"/>
</dbReference>
<dbReference type="GO" id="GO:0007033">
    <property type="term" value="P:vacuole organization"/>
    <property type="evidence" value="ECO:0007669"/>
    <property type="project" value="TreeGrafter"/>
</dbReference>
<dbReference type="InterPro" id="IPR011990">
    <property type="entry name" value="TPR-like_helical_dom_sf"/>
</dbReference>
<name>A0AAV5TQB8_9BILA</name>
<feature type="compositionally biased region" description="Low complexity" evidence="11">
    <location>
        <begin position="920"/>
        <end position="932"/>
    </location>
</feature>
<dbReference type="GO" id="GO:0008270">
    <property type="term" value="F:zinc ion binding"/>
    <property type="evidence" value="ECO:0007669"/>
    <property type="project" value="UniProtKB-KW"/>
</dbReference>
<keyword evidence="14" id="KW-1185">Reference proteome</keyword>
<dbReference type="InterPro" id="IPR001841">
    <property type="entry name" value="Znf_RING"/>
</dbReference>
<feature type="repeat" description="CHCR" evidence="10">
    <location>
        <begin position="417"/>
        <end position="564"/>
    </location>
</feature>
<gene>
    <name evidence="13" type="ORF">PENTCL1PPCAC_18388</name>
</gene>
<evidence type="ECO:0000313" key="14">
    <source>
        <dbReference type="Proteomes" id="UP001432027"/>
    </source>
</evidence>
<comment type="similarity">
    <text evidence="2">Belongs to the VPS11 family.</text>
</comment>
<keyword evidence="4" id="KW-0479">Metal-binding</keyword>
<dbReference type="SUPFAM" id="SSF57850">
    <property type="entry name" value="RING/U-box"/>
    <property type="match status" value="1"/>
</dbReference>
<organism evidence="13 14">
    <name type="scientific">Pristionchus entomophagus</name>
    <dbReference type="NCBI Taxonomy" id="358040"/>
    <lineage>
        <taxon>Eukaryota</taxon>
        <taxon>Metazoa</taxon>
        <taxon>Ecdysozoa</taxon>
        <taxon>Nematoda</taxon>
        <taxon>Chromadorea</taxon>
        <taxon>Rhabditida</taxon>
        <taxon>Rhabditina</taxon>
        <taxon>Diplogasteromorpha</taxon>
        <taxon>Diplogasteroidea</taxon>
        <taxon>Neodiplogasteridae</taxon>
        <taxon>Pristionchus</taxon>
    </lineage>
</organism>
<protein>
    <recommendedName>
        <fullName evidence="12">RING-type domain-containing protein</fullName>
    </recommendedName>
</protein>
<dbReference type="GO" id="GO:0030674">
    <property type="term" value="F:protein-macromolecule adaptor activity"/>
    <property type="evidence" value="ECO:0007669"/>
    <property type="project" value="TreeGrafter"/>
</dbReference>
<accession>A0AAV5TQB8</accession>
<dbReference type="PROSITE" id="PS50236">
    <property type="entry name" value="CHCR"/>
    <property type="match status" value="1"/>
</dbReference>
<feature type="domain" description="RING-type" evidence="12">
    <location>
        <begin position="823"/>
        <end position="862"/>
    </location>
</feature>
<evidence type="ECO:0000256" key="8">
    <source>
        <dbReference type="ARBA" id="ARBA00023136"/>
    </source>
</evidence>
<evidence type="ECO:0000256" key="1">
    <source>
        <dbReference type="ARBA" id="ARBA00004492"/>
    </source>
</evidence>
<dbReference type="EMBL" id="BTSX01000004">
    <property type="protein sequence ID" value="GMS96213.1"/>
    <property type="molecule type" value="Genomic_DNA"/>
</dbReference>
<dbReference type="GO" id="GO:0006904">
    <property type="term" value="P:vesicle docking involved in exocytosis"/>
    <property type="evidence" value="ECO:0007669"/>
    <property type="project" value="TreeGrafter"/>
</dbReference>
<keyword evidence="5 9" id="KW-0863">Zinc-finger</keyword>
<proteinExistence type="inferred from homology"/>
<dbReference type="AlphaFoldDB" id="A0AAV5TQB8"/>
<evidence type="ECO:0000256" key="5">
    <source>
        <dbReference type="ARBA" id="ARBA00022771"/>
    </source>
</evidence>
<evidence type="ECO:0000256" key="4">
    <source>
        <dbReference type="ARBA" id="ARBA00022723"/>
    </source>
</evidence>
<dbReference type="InterPro" id="IPR013083">
    <property type="entry name" value="Znf_RING/FYVE/PHD"/>
</dbReference>
<evidence type="ECO:0000256" key="6">
    <source>
        <dbReference type="ARBA" id="ARBA00022833"/>
    </source>
</evidence>
<evidence type="ECO:0000259" key="12">
    <source>
        <dbReference type="PROSITE" id="PS50089"/>
    </source>
</evidence>
<keyword evidence="8" id="KW-0472">Membrane</keyword>
<dbReference type="GO" id="GO:0006886">
    <property type="term" value="P:intracellular protein transport"/>
    <property type="evidence" value="ECO:0007669"/>
    <property type="project" value="UniProtKB-UniRule"/>
</dbReference>
<dbReference type="InterPro" id="IPR057307">
    <property type="entry name" value="PEP5_VPS11_N"/>
</dbReference>
<dbReference type="Proteomes" id="UP001432027">
    <property type="component" value="Unassembled WGS sequence"/>
</dbReference>
<dbReference type="Gene3D" id="1.25.40.10">
    <property type="entry name" value="Tetratricopeptide repeat domain"/>
    <property type="match status" value="1"/>
</dbReference>
<keyword evidence="3" id="KW-0813">Transport</keyword>
<feature type="non-terminal residue" evidence="13">
    <location>
        <position position="973"/>
    </location>
</feature>
<dbReference type="GO" id="GO:0048284">
    <property type="term" value="P:organelle fusion"/>
    <property type="evidence" value="ECO:0007669"/>
    <property type="project" value="TreeGrafter"/>
</dbReference>
<evidence type="ECO:0000256" key="9">
    <source>
        <dbReference type="PROSITE-ProRule" id="PRU00175"/>
    </source>
</evidence>
<dbReference type="Pfam" id="PF23341">
    <property type="entry name" value="PEP5_VPS11_N"/>
    <property type="match status" value="1"/>
</dbReference>
<evidence type="ECO:0000256" key="10">
    <source>
        <dbReference type="PROSITE-ProRule" id="PRU01006"/>
    </source>
</evidence>
<dbReference type="PANTHER" id="PTHR23323:SF24">
    <property type="entry name" value="VACUOLAR PROTEIN SORTING-ASSOCIATED PROTEIN 11 HOMOLOG"/>
    <property type="match status" value="1"/>
</dbReference>
<dbReference type="Gene3D" id="3.30.40.10">
    <property type="entry name" value="Zinc/RING finger domain, C3HC4 (zinc finger)"/>
    <property type="match status" value="1"/>
</dbReference>
<feature type="region of interest" description="Disordered" evidence="11">
    <location>
        <begin position="920"/>
        <end position="973"/>
    </location>
</feature>
<evidence type="ECO:0000256" key="2">
    <source>
        <dbReference type="ARBA" id="ARBA00007070"/>
    </source>
</evidence>
<dbReference type="CDD" id="cd16688">
    <property type="entry name" value="RING-H2_Vps11"/>
    <property type="match status" value="1"/>
</dbReference>
<evidence type="ECO:0000256" key="11">
    <source>
        <dbReference type="SAM" id="MobiDB-lite"/>
    </source>
</evidence>
<comment type="caution">
    <text evidence="13">The sequence shown here is derived from an EMBL/GenBank/DDBJ whole genome shotgun (WGS) entry which is preliminary data.</text>
</comment>
<keyword evidence="6" id="KW-0862">Zinc</keyword>
<dbReference type="InterPro" id="IPR000547">
    <property type="entry name" value="Clathrin_H-chain/VPS_repeat"/>
</dbReference>